<organism evidence="1 2">
    <name type="scientific">Wenzhouxiangella marina</name>
    <dbReference type="NCBI Taxonomy" id="1579979"/>
    <lineage>
        <taxon>Bacteria</taxon>
        <taxon>Pseudomonadati</taxon>
        <taxon>Pseudomonadota</taxon>
        <taxon>Gammaproteobacteria</taxon>
        <taxon>Chromatiales</taxon>
        <taxon>Wenzhouxiangellaceae</taxon>
        <taxon>Wenzhouxiangella</taxon>
    </lineage>
</organism>
<dbReference type="KEGG" id="wma:WM2015_55"/>
<sequence length="205" mass="22780">MPANPTLRLVLILGMLSLIIGLASESHAVDCASAVPTDAEALLRFHRGDDERIYIEEDVNSLGPHPNPAASDEAFQHYEVWGHIYKGRYRMRFQYAELPDDCLLMGQEIMEFAVLGYTMDRTDSAHGVIRSLTMGDRACYLQLETRDGQTVDYLADFEMCERGALIGETVQLILEPARVAAASCEGDPECPDSERVELVVDAILE</sequence>
<dbReference type="AlphaFoldDB" id="A0A0K0XS44"/>
<accession>A0A0K0XS44</accession>
<proteinExistence type="predicted"/>
<dbReference type="Proteomes" id="UP000066624">
    <property type="component" value="Chromosome"/>
</dbReference>
<keyword evidence="2" id="KW-1185">Reference proteome</keyword>
<evidence type="ECO:0000313" key="1">
    <source>
        <dbReference type="EMBL" id="AKS40446.1"/>
    </source>
</evidence>
<dbReference type="OrthoDB" id="5569088at2"/>
<reference evidence="1 2" key="1">
    <citation type="submission" date="2015-07" db="EMBL/GenBank/DDBJ databases">
        <authorList>
            <person name="Noorani M."/>
        </authorList>
    </citation>
    <scope>NUCLEOTIDE SEQUENCE [LARGE SCALE GENOMIC DNA]</scope>
    <source>
        <strain evidence="1 2">KCTC 42284</strain>
    </source>
</reference>
<dbReference type="RefSeq" id="WP_049724164.1">
    <property type="nucleotide sequence ID" value="NZ_CP012154.1"/>
</dbReference>
<dbReference type="EMBL" id="CP012154">
    <property type="protein sequence ID" value="AKS40446.1"/>
    <property type="molecule type" value="Genomic_DNA"/>
</dbReference>
<protein>
    <submittedName>
        <fullName evidence="1">Uncharacterized protein</fullName>
    </submittedName>
</protein>
<gene>
    <name evidence="1" type="ORF">WM2015_55</name>
</gene>
<evidence type="ECO:0000313" key="2">
    <source>
        <dbReference type="Proteomes" id="UP000066624"/>
    </source>
</evidence>
<dbReference type="STRING" id="1579979.WM2015_55"/>
<name>A0A0K0XS44_9GAMM</name>